<feature type="transmembrane region" description="Helical" evidence="1">
    <location>
        <begin position="120"/>
        <end position="138"/>
    </location>
</feature>
<dbReference type="AlphaFoldDB" id="A0A1M7DLS9"/>
<reference evidence="3 4" key="1">
    <citation type="submission" date="2016-10" db="EMBL/GenBank/DDBJ databases">
        <authorList>
            <person name="de Groot N.N."/>
        </authorList>
    </citation>
    <scope>NUCLEOTIDE SEQUENCE [LARGE SCALE GENOMIC DNA]</scope>
    <source>
        <strain evidence="3 4">GAS522</strain>
    </source>
</reference>
<dbReference type="RefSeq" id="WP_074825448.1">
    <property type="nucleotide sequence ID" value="NZ_FNTI01000001.1"/>
</dbReference>
<feature type="transmembrane region" description="Helical" evidence="1">
    <location>
        <begin position="60"/>
        <end position="81"/>
    </location>
</feature>
<dbReference type="Gene3D" id="1.10.3730.20">
    <property type="match status" value="2"/>
</dbReference>
<dbReference type="PANTHER" id="PTHR22911:SF106">
    <property type="entry name" value="INTEGRAL MEMBRANE PROTEIN"/>
    <property type="match status" value="1"/>
</dbReference>
<dbReference type="OrthoDB" id="9783707at2"/>
<evidence type="ECO:0000256" key="1">
    <source>
        <dbReference type="SAM" id="Phobius"/>
    </source>
</evidence>
<dbReference type="PANTHER" id="PTHR22911">
    <property type="entry name" value="ACYL-MALONYL CONDENSING ENZYME-RELATED"/>
    <property type="match status" value="1"/>
</dbReference>
<feature type="transmembrane region" description="Helical" evidence="1">
    <location>
        <begin position="6"/>
        <end position="22"/>
    </location>
</feature>
<feature type="domain" description="EamA" evidence="2">
    <location>
        <begin position="164"/>
        <end position="287"/>
    </location>
</feature>
<dbReference type="InterPro" id="IPR000620">
    <property type="entry name" value="EamA_dom"/>
</dbReference>
<dbReference type="Proteomes" id="UP000183208">
    <property type="component" value="Unassembled WGS sequence"/>
</dbReference>
<protein>
    <submittedName>
        <fullName evidence="3">Uncharacterized membrane protein</fullName>
    </submittedName>
</protein>
<feature type="transmembrane region" description="Helical" evidence="1">
    <location>
        <begin position="272"/>
        <end position="290"/>
    </location>
</feature>
<evidence type="ECO:0000313" key="4">
    <source>
        <dbReference type="Proteomes" id="UP000183208"/>
    </source>
</evidence>
<dbReference type="GO" id="GO:0016020">
    <property type="term" value="C:membrane"/>
    <property type="evidence" value="ECO:0007669"/>
    <property type="project" value="InterPro"/>
</dbReference>
<dbReference type="Pfam" id="PF00892">
    <property type="entry name" value="EamA"/>
    <property type="match status" value="2"/>
</dbReference>
<evidence type="ECO:0000259" key="2">
    <source>
        <dbReference type="Pfam" id="PF00892"/>
    </source>
</evidence>
<dbReference type="SUPFAM" id="SSF103481">
    <property type="entry name" value="Multidrug resistance efflux transporter EmrE"/>
    <property type="match status" value="2"/>
</dbReference>
<accession>A0A1M7DLS9</accession>
<feature type="transmembrane region" description="Helical" evidence="1">
    <location>
        <begin position="93"/>
        <end position="114"/>
    </location>
</feature>
<feature type="transmembrane region" description="Helical" evidence="1">
    <location>
        <begin position="215"/>
        <end position="237"/>
    </location>
</feature>
<keyword evidence="1" id="KW-0812">Transmembrane</keyword>
<feature type="domain" description="EamA" evidence="2">
    <location>
        <begin position="6"/>
        <end position="137"/>
    </location>
</feature>
<feature type="transmembrane region" description="Helical" evidence="1">
    <location>
        <begin position="34"/>
        <end position="54"/>
    </location>
</feature>
<gene>
    <name evidence="3" type="ORF">SAMN05444171_5369</name>
</gene>
<dbReference type="InterPro" id="IPR037185">
    <property type="entry name" value="EmrE-like"/>
</dbReference>
<feature type="transmembrane region" description="Helical" evidence="1">
    <location>
        <begin position="150"/>
        <end position="170"/>
    </location>
</feature>
<keyword evidence="1" id="KW-0472">Membrane</keyword>
<organism evidence="3 4">
    <name type="scientific">Bradyrhizobium lablabi</name>
    <dbReference type="NCBI Taxonomy" id="722472"/>
    <lineage>
        <taxon>Bacteria</taxon>
        <taxon>Pseudomonadati</taxon>
        <taxon>Pseudomonadota</taxon>
        <taxon>Alphaproteobacteria</taxon>
        <taxon>Hyphomicrobiales</taxon>
        <taxon>Nitrobacteraceae</taxon>
        <taxon>Bradyrhizobium</taxon>
    </lineage>
</organism>
<evidence type="ECO:0000313" key="3">
    <source>
        <dbReference type="EMBL" id="SED84417.1"/>
    </source>
</evidence>
<keyword evidence="1" id="KW-1133">Transmembrane helix</keyword>
<dbReference type="EMBL" id="FNTI01000001">
    <property type="protein sequence ID" value="SED84417.1"/>
    <property type="molecule type" value="Genomic_DNA"/>
</dbReference>
<sequence>MSLLPLTLVVLAAFIHATWNLLSKRAASAGPAFVFAYNLVACIVYLPWMIWLLVYGQVTWNWPVAGCLVLSAIIHLAYSLCLQRGYQVADLSVVYPIARGTGPMLSSIGAFILLRETPTTQGVLGLLAVVTGIGFISTQGDLTAFRKPRGLDGVRWGAATGSLIAGYTVVDGYGVKLLGIHPVVLDWVSNLLRFFMLAPIVMSNWASARQRMKGYWWLAVGVGALSPLSYILVLSAIEMGAPLSLVAPAREMSMMVGAMFGMLILGERVTGWRLIGCLILIAGVILLGSASA</sequence>
<feature type="transmembrane region" description="Helical" evidence="1">
    <location>
        <begin position="190"/>
        <end position="208"/>
    </location>
</feature>
<proteinExistence type="predicted"/>
<name>A0A1M7DLS9_9BRAD</name>